<accession>A0ABV5SBH5</accession>
<feature type="compositionally biased region" description="Low complexity" evidence="1">
    <location>
        <begin position="356"/>
        <end position="369"/>
    </location>
</feature>
<feature type="compositionally biased region" description="Gly residues" evidence="1">
    <location>
        <begin position="393"/>
        <end position="422"/>
    </location>
</feature>
<feature type="compositionally biased region" description="Basic and acidic residues" evidence="1">
    <location>
        <begin position="104"/>
        <end position="189"/>
    </location>
</feature>
<gene>
    <name evidence="2" type="ORF">ACFFSA_32395</name>
</gene>
<feature type="region of interest" description="Disordered" evidence="1">
    <location>
        <begin position="314"/>
        <end position="433"/>
    </location>
</feature>
<protein>
    <submittedName>
        <fullName evidence="2">Uncharacterized protein</fullName>
    </submittedName>
</protein>
<reference evidence="2 3" key="1">
    <citation type="submission" date="2024-09" db="EMBL/GenBank/DDBJ databases">
        <authorList>
            <person name="Sun Q."/>
            <person name="Mori K."/>
        </authorList>
    </citation>
    <scope>NUCLEOTIDE SEQUENCE [LARGE SCALE GENOMIC DNA]</scope>
    <source>
        <strain evidence="2 3">JCM 3143</strain>
    </source>
</reference>
<sequence length="525" mass="54171">MGKFDGMDPKLVRDLLAEVKHAATQLRAAEDRVRLAMHRAGLSAVTTHRPAQVADSADTMVKDVNVRLGVLEKRVDRPRGDEPKDVRGDQNKYDNPRSDGTPPKNDDTKTGEETRTGDGPKADADGKTGDRPKADADGKTGDRPKADADGKTGDRPKADADGKTGDQPKADADGKTDADGDGKTCDGAKDTGTGQDTGADQDAGTDRRTGDQSVDLPTDQPKDDALDSRRDRGAEADGGATTGTPAQDHQDVTKPQIVEVDGVKVLQIPIDPPTAEQLEDLLENADKVQPADMPHLPADTATTHTADVNAWANDGSDVVSAGTDPPGPDALKTVVGHHREIPPLDMPGLSETSGHDTTPTDGTAPTAGTNDDACASNGDTTPGSTAPDSPSGDGAGQDGAGQDGAGQGGAGQKDGQTTGGRGAPVSVPPTNPSIQMQIAYGRDTAASNVAAWANDGSDVVSVDVTPPSLDALGTVVEHHRDIQPLDMPSVEVPPGEYGRGEWAPRDIRPDGPQGEIDPGTPERSA</sequence>
<name>A0ABV5SBH5_9ACTN</name>
<feature type="region of interest" description="Disordered" evidence="1">
    <location>
        <begin position="70"/>
        <end position="254"/>
    </location>
</feature>
<organism evidence="2 3">
    <name type="scientific">Nonomuraea helvata</name>
    <dbReference type="NCBI Taxonomy" id="37484"/>
    <lineage>
        <taxon>Bacteria</taxon>
        <taxon>Bacillati</taxon>
        <taxon>Actinomycetota</taxon>
        <taxon>Actinomycetes</taxon>
        <taxon>Streptosporangiales</taxon>
        <taxon>Streptosporangiaceae</taxon>
        <taxon>Nonomuraea</taxon>
    </lineage>
</organism>
<feature type="compositionally biased region" description="Polar residues" evidence="1">
    <location>
        <begin position="377"/>
        <end position="388"/>
    </location>
</feature>
<keyword evidence="3" id="KW-1185">Reference proteome</keyword>
<feature type="compositionally biased region" description="Basic and acidic residues" evidence="1">
    <location>
        <begin position="498"/>
        <end position="509"/>
    </location>
</feature>
<evidence type="ECO:0000313" key="3">
    <source>
        <dbReference type="Proteomes" id="UP001589532"/>
    </source>
</evidence>
<feature type="compositionally biased region" description="Basic and acidic residues" evidence="1">
    <location>
        <begin position="220"/>
        <end position="235"/>
    </location>
</feature>
<dbReference type="EMBL" id="JBHMBW010000037">
    <property type="protein sequence ID" value="MFB9627806.1"/>
    <property type="molecule type" value="Genomic_DNA"/>
</dbReference>
<comment type="caution">
    <text evidence="2">The sequence shown here is derived from an EMBL/GenBank/DDBJ whole genome shotgun (WGS) entry which is preliminary data.</text>
</comment>
<feature type="region of interest" description="Disordered" evidence="1">
    <location>
        <begin position="482"/>
        <end position="525"/>
    </location>
</feature>
<evidence type="ECO:0000256" key="1">
    <source>
        <dbReference type="SAM" id="MobiDB-lite"/>
    </source>
</evidence>
<proteinExistence type="predicted"/>
<dbReference type="Proteomes" id="UP001589532">
    <property type="component" value="Unassembled WGS sequence"/>
</dbReference>
<evidence type="ECO:0000313" key="2">
    <source>
        <dbReference type="EMBL" id="MFB9627806.1"/>
    </source>
</evidence>
<feature type="compositionally biased region" description="Basic and acidic residues" evidence="1">
    <location>
        <begin position="70"/>
        <end position="97"/>
    </location>
</feature>
<dbReference type="RefSeq" id="WP_344987096.1">
    <property type="nucleotide sequence ID" value="NZ_BAAAXV010000001.1"/>
</dbReference>